<feature type="domain" description="ABC transporter" evidence="4">
    <location>
        <begin position="7"/>
        <end position="249"/>
    </location>
</feature>
<evidence type="ECO:0000256" key="3">
    <source>
        <dbReference type="ARBA" id="ARBA00022840"/>
    </source>
</evidence>
<sequence>MSEEIVLHVKGLKKAFGAVIAADNLDVQVPAAARLSLIGSNGAGKTTFVNMVTGYMKPDSGQILLYGDNVVGFSPRRISRMGVCRSFQIPQLCESMTPVDNLIVAGTIASRQKASFFRPVHDRQNVDRALEMLARFGLTDYADQPVEQLPGGVRKLIDIAMALVSQPRVLLLDEPTSGVSSEEKFPLMDRVMAALAGEKAAVIFVEHDMEVVTRYADRVLAFYSGDIIADDTPERVLADPKVQEFVTGTAR</sequence>
<dbReference type="PROSITE" id="PS50893">
    <property type="entry name" value="ABC_TRANSPORTER_2"/>
    <property type="match status" value="1"/>
</dbReference>
<evidence type="ECO:0000313" key="6">
    <source>
        <dbReference type="Proteomes" id="UP000000321"/>
    </source>
</evidence>
<dbReference type="InterPro" id="IPR051120">
    <property type="entry name" value="ABC_AA/LPS_Transport"/>
</dbReference>
<protein>
    <submittedName>
        <fullName evidence="5">Putative ATP-binding component, ABC-type branched-chain amino acid transporter</fullName>
    </submittedName>
</protein>
<dbReference type="GO" id="GO:0005886">
    <property type="term" value="C:plasma membrane"/>
    <property type="evidence" value="ECO:0007669"/>
    <property type="project" value="TreeGrafter"/>
</dbReference>
<evidence type="ECO:0000256" key="2">
    <source>
        <dbReference type="ARBA" id="ARBA00022741"/>
    </source>
</evidence>
<reference evidence="5 6" key="1">
    <citation type="journal article" date="2008" name="Appl. Environ. Microbiol.">
        <title>Genomic insights into Mn(II) oxidation by the marine alphaproteobacterium Aurantimonas sp. strain SI85-9A1.</title>
        <authorList>
            <person name="Dick G.J."/>
            <person name="Podell S."/>
            <person name="Johnson H.A."/>
            <person name="Rivera-Espinoza Y."/>
            <person name="Bernier-Latmani R."/>
            <person name="McCarthy J.K."/>
            <person name="Torpey J.W."/>
            <person name="Clement B.G."/>
            <person name="Gaasterland T."/>
            <person name="Tebo B.M."/>
        </authorList>
    </citation>
    <scope>NUCLEOTIDE SEQUENCE [LARGE SCALE GENOMIC DNA]</scope>
    <source>
        <strain evidence="5 6">SI85-9A1</strain>
    </source>
</reference>
<dbReference type="AlphaFoldDB" id="Q1YKS2"/>
<dbReference type="CDD" id="cd03219">
    <property type="entry name" value="ABC_Mj1267_LivG_branched"/>
    <property type="match status" value="1"/>
</dbReference>
<keyword evidence="3 5" id="KW-0067">ATP-binding</keyword>
<dbReference type="GO" id="GO:0005524">
    <property type="term" value="F:ATP binding"/>
    <property type="evidence" value="ECO:0007669"/>
    <property type="project" value="UniProtKB-KW"/>
</dbReference>
<dbReference type="RefSeq" id="WP_009208446.1">
    <property type="nucleotide sequence ID" value="NZ_BBWP01000013.1"/>
</dbReference>
<accession>Q1YKS2</accession>
<dbReference type="Gene3D" id="3.40.50.300">
    <property type="entry name" value="P-loop containing nucleotide triphosphate hydrolases"/>
    <property type="match status" value="1"/>
</dbReference>
<dbReference type="Pfam" id="PF00005">
    <property type="entry name" value="ABC_tran"/>
    <property type="match status" value="1"/>
</dbReference>
<dbReference type="GO" id="GO:0015188">
    <property type="term" value="F:L-isoleucine transmembrane transporter activity"/>
    <property type="evidence" value="ECO:0007669"/>
    <property type="project" value="TreeGrafter"/>
</dbReference>
<keyword evidence="1" id="KW-0813">Transport</keyword>
<proteinExistence type="predicted"/>
<dbReference type="GO" id="GO:0042941">
    <property type="term" value="P:D-alanine transmembrane transport"/>
    <property type="evidence" value="ECO:0007669"/>
    <property type="project" value="TreeGrafter"/>
</dbReference>
<dbReference type="SMART" id="SM00382">
    <property type="entry name" value="AAA"/>
    <property type="match status" value="1"/>
</dbReference>
<gene>
    <name evidence="5" type="ORF">SI859A1_00570</name>
</gene>
<keyword evidence="6" id="KW-1185">Reference proteome</keyword>
<dbReference type="GO" id="GO:1903806">
    <property type="term" value="P:L-isoleucine import across plasma membrane"/>
    <property type="evidence" value="ECO:0007669"/>
    <property type="project" value="TreeGrafter"/>
</dbReference>
<dbReference type="PANTHER" id="PTHR45772">
    <property type="entry name" value="CONSERVED COMPONENT OF ABC TRANSPORTER FOR NATURAL AMINO ACIDS-RELATED"/>
    <property type="match status" value="1"/>
</dbReference>
<dbReference type="EMBL" id="AAPJ01000002">
    <property type="protein sequence ID" value="EAS50451.1"/>
    <property type="molecule type" value="Genomic_DNA"/>
</dbReference>
<dbReference type="InterPro" id="IPR003593">
    <property type="entry name" value="AAA+_ATPase"/>
</dbReference>
<dbReference type="SUPFAM" id="SSF52540">
    <property type="entry name" value="P-loop containing nucleoside triphosphate hydrolases"/>
    <property type="match status" value="1"/>
</dbReference>
<evidence type="ECO:0000259" key="4">
    <source>
        <dbReference type="PROSITE" id="PS50893"/>
    </source>
</evidence>
<name>Q1YKS2_AURMS</name>
<dbReference type="GO" id="GO:0005304">
    <property type="term" value="F:L-valine transmembrane transporter activity"/>
    <property type="evidence" value="ECO:0007669"/>
    <property type="project" value="TreeGrafter"/>
</dbReference>
<comment type="caution">
    <text evidence="5">The sequence shown here is derived from an EMBL/GenBank/DDBJ whole genome shotgun (WGS) entry which is preliminary data.</text>
</comment>
<dbReference type="Proteomes" id="UP000000321">
    <property type="component" value="Unassembled WGS sequence"/>
</dbReference>
<dbReference type="GO" id="GO:0015192">
    <property type="term" value="F:L-phenylalanine transmembrane transporter activity"/>
    <property type="evidence" value="ECO:0007669"/>
    <property type="project" value="TreeGrafter"/>
</dbReference>
<dbReference type="GO" id="GO:0015808">
    <property type="term" value="P:L-alanine transport"/>
    <property type="evidence" value="ECO:0007669"/>
    <property type="project" value="TreeGrafter"/>
</dbReference>
<dbReference type="PANTHER" id="PTHR45772:SF7">
    <property type="entry name" value="AMINO ACID ABC TRANSPORTER ATP-BINDING PROTEIN"/>
    <property type="match status" value="1"/>
</dbReference>
<dbReference type="OrthoDB" id="9806149at2"/>
<dbReference type="GO" id="GO:1903805">
    <property type="term" value="P:L-valine import across plasma membrane"/>
    <property type="evidence" value="ECO:0007669"/>
    <property type="project" value="TreeGrafter"/>
</dbReference>
<dbReference type="HOGENOM" id="CLU_000604_1_2_5"/>
<evidence type="ECO:0000313" key="5">
    <source>
        <dbReference type="EMBL" id="EAS50451.1"/>
    </source>
</evidence>
<dbReference type="BioCyc" id="AURANTIMONAS:SI859A1_00570-MONOMER"/>
<keyword evidence="2" id="KW-0547">Nucleotide-binding</keyword>
<evidence type="ECO:0000256" key="1">
    <source>
        <dbReference type="ARBA" id="ARBA00022448"/>
    </source>
</evidence>
<dbReference type="InterPro" id="IPR027417">
    <property type="entry name" value="P-loop_NTPase"/>
</dbReference>
<organism evidence="5 6">
    <name type="scientific">Aurantimonas manganoxydans (strain ATCC BAA-1229 / DSM 21871 / SI85-9A1)</name>
    <dbReference type="NCBI Taxonomy" id="287752"/>
    <lineage>
        <taxon>Bacteria</taxon>
        <taxon>Pseudomonadati</taxon>
        <taxon>Pseudomonadota</taxon>
        <taxon>Alphaproteobacteria</taxon>
        <taxon>Hyphomicrobiales</taxon>
        <taxon>Aurantimonadaceae</taxon>
        <taxon>Aurantimonas</taxon>
    </lineage>
</organism>
<dbReference type="InterPro" id="IPR003439">
    <property type="entry name" value="ABC_transporter-like_ATP-bd"/>
</dbReference>
<dbReference type="GO" id="GO:0016887">
    <property type="term" value="F:ATP hydrolysis activity"/>
    <property type="evidence" value="ECO:0007669"/>
    <property type="project" value="InterPro"/>
</dbReference>